<sequence length="118" mass="13409">MSNYIFRSCTACSGDDAAQATAFNINEDVESQCNENGNTIQLTEKRLTIFNSNCNNCQGDRNIWGGPSTCPLFRYCRFRAFYYYRMSKLSTTQIPRGQLHLHAAVPHQQQDNSALGWN</sequence>
<dbReference type="Proteomes" id="UP001530400">
    <property type="component" value="Unassembled WGS sequence"/>
</dbReference>
<accession>A0ABD3QHR8</accession>
<reference evidence="1 2" key="1">
    <citation type="submission" date="2024-10" db="EMBL/GenBank/DDBJ databases">
        <title>Updated reference genomes for cyclostephanoid diatoms.</title>
        <authorList>
            <person name="Roberts W.R."/>
            <person name="Alverson A.J."/>
        </authorList>
    </citation>
    <scope>NUCLEOTIDE SEQUENCE [LARGE SCALE GENOMIC DNA]</scope>
    <source>
        <strain evidence="1 2">AJA010-31</strain>
    </source>
</reference>
<gene>
    <name evidence="1" type="ORF">ACHAWO_009991</name>
</gene>
<evidence type="ECO:0000313" key="1">
    <source>
        <dbReference type="EMBL" id="KAL3799870.1"/>
    </source>
</evidence>
<dbReference type="EMBL" id="JALLPJ020000175">
    <property type="protein sequence ID" value="KAL3799870.1"/>
    <property type="molecule type" value="Genomic_DNA"/>
</dbReference>
<keyword evidence="2" id="KW-1185">Reference proteome</keyword>
<proteinExistence type="predicted"/>
<evidence type="ECO:0000313" key="2">
    <source>
        <dbReference type="Proteomes" id="UP001530400"/>
    </source>
</evidence>
<organism evidence="1 2">
    <name type="scientific">Cyclotella atomus</name>
    <dbReference type="NCBI Taxonomy" id="382360"/>
    <lineage>
        <taxon>Eukaryota</taxon>
        <taxon>Sar</taxon>
        <taxon>Stramenopiles</taxon>
        <taxon>Ochrophyta</taxon>
        <taxon>Bacillariophyta</taxon>
        <taxon>Coscinodiscophyceae</taxon>
        <taxon>Thalassiosirophycidae</taxon>
        <taxon>Stephanodiscales</taxon>
        <taxon>Stephanodiscaceae</taxon>
        <taxon>Cyclotella</taxon>
    </lineage>
</organism>
<comment type="caution">
    <text evidence="1">The sequence shown here is derived from an EMBL/GenBank/DDBJ whole genome shotgun (WGS) entry which is preliminary data.</text>
</comment>
<dbReference type="AlphaFoldDB" id="A0ABD3QHR8"/>
<protein>
    <submittedName>
        <fullName evidence="1">Uncharacterized protein</fullName>
    </submittedName>
</protein>
<name>A0ABD3QHR8_9STRA</name>